<dbReference type="SUPFAM" id="SSF56672">
    <property type="entry name" value="DNA/RNA polymerases"/>
    <property type="match status" value="1"/>
</dbReference>
<dbReference type="PANTHER" id="PTHR19446">
    <property type="entry name" value="REVERSE TRANSCRIPTASES"/>
    <property type="match status" value="1"/>
</dbReference>
<dbReference type="AlphaFoldDB" id="A0AAW1LUR7"/>
<dbReference type="InterPro" id="IPR043128">
    <property type="entry name" value="Rev_trsase/Diguanyl_cyclase"/>
</dbReference>
<accession>A0AAW1LUR7</accession>
<sequence>MRKYETTINEIEERPSRMWPLLKRIGRRTQPNAPVEEDGKWFFNDDEKAEKMASFLENQFTCPEQSEQKNTLRVEESCTKLKQLRMVDPDLTTQEEVETTIKQMSSKKAPGEENIPIRAVKLMGKEAIQKLVRIINAYLRTAIFPRIWKNALIVMLPKGDKDPTKPRNRRPISLLNNFGKIAERIIRNRLIRIVEGKEILPCSQFGFREQLGAVQQAASSVLRVVRNRRFSVKVNQAISTEKTATEGLPQGSSLSPVLFNLFVREQPDIMTDKDTKLFQFADDTALATNGRNAASCCKKMEENLKKIDEYTKRWKIKINQDKTEVVGFGNRRIYQKMENKNQPRQNRSGRVRQ</sequence>
<feature type="domain" description="Reverse transcriptase" evidence="1">
    <location>
        <begin position="137"/>
        <end position="352"/>
    </location>
</feature>
<evidence type="ECO:0000313" key="3">
    <source>
        <dbReference type="Proteomes" id="UP001458880"/>
    </source>
</evidence>
<gene>
    <name evidence="2" type="ORF">QE152_g10053</name>
</gene>
<dbReference type="PROSITE" id="PS50878">
    <property type="entry name" value="RT_POL"/>
    <property type="match status" value="1"/>
</dbReference>
<evidence type="ECO:0000259" key="1">
    <source>
        <dbReference type="PROSITE" id="PS50878"/>
    </source>
</evidence>
<dbReference type="Pfam" id="PF00078">
    <property type="entry name" value="RVT_1"/>
    <property type="match status" value="1"/>
</dbReference>
<keyword evidence="3" id="KW-1185">Reference proteome</keyword>
<dbReference type="GO" id="GO:0003964">
    <property type="term" value="F:RNA-directed DNA polymerase activity"/>
    <property type="evidence" value="ECO:0007669"/>
    <property type="project" value="UniProtKB-KW"/>
</dbReference>
<proteinExistence type="predicted"/>
<dbReference type="InterPro" id="IPR043502">
    <property type="entry name" value="DNA/RNA_pol_sf"/>
</dbReference>
<dbReference type="EMBL" id="JASPKY010000089">
    <property type="protein sequence ID" value="KAK9738240.1"/>
    <property type="molecule type" value="Genomic_DNA"/>
</dbReference>
<dbReference type="CDD" id="cd01650">
    <property type="entry name" value="RT_nLTR_like"/>
    <property type="match status" value="1"/>
</dbReference>
<keyword evidence="2" id="KW-0695">RNA-directed DNA polymerase</keyword>
<dbReference type="Gene3D" id="3.30.70.270">
    <property type="match status" value="1"/>
</dbReference>
<dbReference type="InterPro" id="IPR000477">
    <property type="entry name" value="RT_dom"/>
</dbReference>
<keyword evidence="2" id="KW-0808">Transferase</keyword>
<dbReference type="Proteomes" id="UP001458880">
    <property type="component" value="Unassembled WGS sequence"/>
</dbReference>
<name>A0AAW1LUR7_POPJA</name>
<comment type="caution">
    <text evidence="2">The sequence shown here is derived from an EMBL/GenBank/DDBJ whole genome shotgun (WGS) entry which is preliminary data.</text>
</comment>
<organism evidence="2 3">
    <name type="scientific">Popillia japonica</name>
    <name type="common">Japanese beetle</name>
    <dbReference type="NCBI Taxonomy" id="7064"/>
    <lineage>
        <taxon>Eukaryota</taxon>
        <taxon>Metazoa</taxon>
        <taxon>Ecdysozoa</taxon>
        <taxon>Arthropoda</taxon>
        <taxon>Hexapoda</taxon>
        <taxon>Insecta</taxon>
        <taxon>Pterygota</taxon>
        <taxon>Neoptera</taxon>
        <taxon>Endopterygota</taxon>
        <taxon>Coleoptera</taxon>
        <taxon>Polyphaga</taxon>
        <taxon>Scarabaeiformia</taxon>
        <taxon>Scarabaeidae</taxon>
        <taxon>Rutelinae</taxon>
        <taxon>Popillia</taxon>
    </lineage>
</organism>
<protein>
    <submittedName>
        <fullName evidence="2">Reverse transcriptase (RNA-dependent DNA polymerase)</fullName>
    </submittedName>
</protein>
<reference evidence="2 3" key="1">
    <citation type="journal article" date="2024" name="BMC Genomics">
        <title>De novo assembly and annotation of Popillia japonica's genome with initial clues to its potential as an invasive pest.</title>
        <authorList>
            <person name="Cucini C."/>
            <person name="Boschi S."/>
            <person name="Funari R."/>
            <person name="Cardaioli E."/>
            <person name="Iannotti N."/>
            <person name="Marturano G."/>
            <person name="Paoli F."/>
            <person name="Bruttini M."/>
            <person name="Carapelli A."/>
            <person name="Frati F."/>
            <person name="Nardi F."/>
        </authorList>
    </citation>
    <scope>NUCLEOTIDE SEQUENCE [LARGE SCALE GENOMIC DNA]</scope>
    <source>
        <strain evidence="2">DMR45628</strain>
    </source>
</reference>
<keyword evidence="2" id="KW-0548">Nucleotidyltransferase</keyword>
<evidence type="ECO:0000313" key="2">
    <source>
        <dbReference type="EMBL" id="KAK9738240.1"/>
    </source>
</evidence>